<keyword evidence="3 9" id="KW-0645">Protease</keyword>
<keyword evidence="2 9" id="KW-1003">Cell membrane</keyword>
<dbReference type="AlphaFoldDB" id="A0A654ICE5"/>
<keyword evidence="6 9" id="KW-0378">Hydrolase</keyword>
<keyword evidence="4 9" id="KW-0812">Transmembrane</keyword>
<feature type="active site" evidence="9">
    <location>
        <position position="142"/>
    </location>
</feature>
<organism evidence="11">
    <name type="scientific">Mycoplasma feriruminatoris</name>
    <dbReference type="NCBI Taxonomy" id="1179777"/>
    <lineage>
        <taxon>Bacteria</taxon>
        <taxon>Bacillati</taxon>
        <taxon>Mycoplasmatota</taxon>
        <taxon>Mollicutes</taxon>
        <taxon>Mycoplasmataceae</taxon>
        <taxon>Mycoplasma</taxon>
    </lineage>
</organism>
<evidence type="ECO:0000256" key="4">
    <source>
        <dbReference type="ARBA" id="ARBA00022692"/>
    </source>
</evidence>
<accession>A0A654ICE5</accession>
<keyword evidence="5 9" id="KW-0064">Aspartyl protease</keyword>
<gene>
    <name evidence="9 11" type="primary">lspA</name>
    <name evidence="11" type="ORF">MF5292_00367</name>
</gene>
<dbReference type="GO" id="GO:0004190">
    <property type="term" value="F:aspartic-type endopeptidase activity"/>
    <property type="evidence" value="ECO:0007669"/>
    <property type="project" value="UniProtKB-UniRule"/>
</dbReference>
<dbReference type="PANTHER" id="PTHR33695:SF1">
    <property type="entry name" value="LIPOPROTEIN SIGNAL PEPTIDASE"/>
    <property type="match status" value="1"/>
</dbReference>
<dbReference type="PRINTS" id="PR00781">
    <property type="entry name" value="LIPOSIGPTASE"/>
</dbReference>
<keyword evidence="8 9" id="KW-0472">Membrane</keyword>
<feature type="transmembrane region" description="Helical" evidence="9">
    <location>
        <begin position="108"/>
        <end position="128"/>
    </location>
</feature>
<dbReference type="GO" id="GO:0006508">
    <property type="term" value="P:proteolysis"/>
    <property type="evidence" value="ECO:0007669"/>
    <property type="project" value="UniProtKB-KW"/>
</dbReference>
<comment type="catalytic activity">
    <reaction evidence="9">
        <text>Release of signal peptides from bacterial membrane prolipoproteins. Hydrolyzes -Xaa-Yaa-Zaa-|-(S,diacylglyceryl)Cys-, in which Xaa is hydrophobic (preferably Leu), and Yaa (Ala or Ser) and Zaa (Gly or Ala) have small, neutral side chains.</text>
        <dbReference type="EC" id="3.4.23.36"/>
    </reaction>
</comment>
<dbReference type="GO" id="GO:0005886">
    <property type="term" value="C:plasma membrane"/>
    <property type="evidence" value="ECO:0007669"/>
    <property type="project" value="UniProtKB-SubCell"/>
</dbReference>
<evidence type="ECO:0000256" key="10">
    <source>
        <dbReference type="RuleBase" id="RU004181"/>
    </source>
</evidence>
<evidence type="ECO:0000256" key="8">
    <source>
        <dbReference type="ARBA" id="ARBA00023136"/>
    </source>
</evidence>
<comment type="subcellular location">
    <subcellularLocation>
        <location evidence="9">Cell membrane</location>
        <topology evidence="9">Multi-pass membrane protein</topology>
    </subcellularLocation>
</comment>
<evidence type="ECO:0000256" key="1">
    <source>
        <dbReference type="ARBA" id="ARBA00006139"/>
    </source>
</evidence>
<keyword evidence="7 9" id="KW-1133">Transmembrane helix</keyword>
<protein>
    <recommendedName>
        <fullName evidence="9">Lipoprotein signal peptidase</fullName>
        <ecNumber evidence="9">3.4.23.36</ecNumber>
    </recommendedName>
    <alternativeName>
        <fullName evidence="9">Prolipoprotein signal peptidase</fullName>
    </alternativeName>
    <alternativeName>
        <fullName evidence="9">Signal peptidase II</fullName>
        <shortName evidence="9">SPase II</shortName>
    </alternativeName>
</protein>
<dbReference type="EMBL" id="LR738858">
    <property type="protein sequence ID" value="VZK65199.1"/>
    <property type="molecule type" value="Genomic_DNA"/>
</dbReference>
<comment type="function">
    <text evidence="9">This protein specifically catalyzes the removal of signal peptides from prolipoproteins.</text>
</comment>
<name>A0A654ICE5_9MOLU</name>
<dbReference type="UniPathway" id="UPA00665"/>
<comment type="similarity">
    <text evidence="1 9 10">Belongs to the peptidase A8 family.</text>
</comment>
<keyword evidence="11" id="KW-0449">Lipoprotein</keyword>
<dbReference type="Pfam" id="PF01252">
    <property type="entry name" value="Peptidase_A8"/>
    <property type="match status" value="1"/>
</dbReference>
<dbReference type="HAMAP" id="MF_00161">
    <property type="entry name" value="LspA"/>
    <property type="match status" value="1"/>
</dbReference>
<evidence type="ECO:0000256" key="7">
    <source>
        <dbReference type="ARBA" id="ARBA00022989"/>
    </source>
</evidence>
<dbReference type="EC" id="3.4.23.36" evidence="9"/>
<dbReference type="NCBIfam" id="NF011349">
    <property type="entry name" value="PRK14766.1"/>
    <property type="match status" value="1"/>
</dbReference>
<evidence type="ECO:0000256" key="2">
    <source>
        <dbReference type="ARBA" id="ARBA00022475"/>
    </source>
</evidence>
<evidence type="ECO:0000313" key="11">
    <source>
        <dbReference type="EMBL" id="VZK65199.1"/>
    </source>
</evidence>
<reference evidence="11" key="1">
    <citation type="submission" date="2019-11" db="EMBL/GenBank/DDBJ databases">
        <authorList>
            <person name="Falquet L."/>
            <person name="Falquet L."/>
        </authorList>
    </citation>
    <scope>NUCLEOTIDE SEQUENCE</scope>
    <source>
        <strain evidence="11">G5813/1+2</strain>
    </source>
</reference>
<dbReference type="InterPro" id="IPR001872">
    <property type="entry name" value="Peptidase_A8"/>
</dbReference>
<feature type="active site" evidence="9">
    <location>
        <position position="162"/>
    </location>
</feature>
<sequence length="204" mass="23777">MWLKDKLVEAKVFLKNNNYLWKFKLLVCLPIFVVLTSLDWITKAIVVGHMKLGETKTFLSGFLNFHYVINLGMAYGRWNDKAYLVILLATFFSLFLTITFIFLNNKKWLIVLVIILAGSWGNLLARLWAPGNEDNIYYGVVDFLIWDFSLFNSRNYVFNLADLYVNIAIGLTILFTIIELVIFIKSKIKTKRQTEKIENEQNNS</sequence>
<evidence type="ECO:0000256" key="3">
    <source>
        <dbReference type="ARBA" id="ARBA00022670"/>
    </source>
</evidence>
<evidence type="ECO:0000256" key="9">
    <source>
        <dbReference type="HAMAP-Rule" id="MF_00161"/>
    </source>
</evidence>
<proteinExistence type="inferred from homology"/>
<feature type="transmembrane region" description="Helical" evidence="9">
    <location>
        <begin position="82"/>
        <end position="102"/>
    </location>
</feature>
<comment type="pathway">
    <text evidence="9">Protein modification; lipoprotein biosynthesis (signal peptide cleavage).</text>
</comment>
<evidence type="ECO:0000256" key="5">
    <source>
        <dbReference type="ARBA" id="ARBA00022750"/>
    </source>
</evidence>
<dbReference type="PANTHER" id="PTHR33695">
    <property type="entry name" value="LIPOPROTEIN SIGNAL PEPTIDASE"/>
    <property type="match status" value="1"/>
</dbReference>
<feature type="transmembrane region" description="Helical" evidence="9">
    <location>
        <begin position="163"/>
        <end position="184"/>
    </location>
</feature>
<evidence type="ECO:0000256" key="6">
    <source>
        <dbReference type="ARBA" id="ARBA00022801"/>
    </source>
</evidence>
<feature type="transmembrane region" description="Helical" evidence="9">
    <location>
        <begin position="21"/>
        <end position="38"/>
    </location>
</feature>